<dbReference type="Gene3D" id="1.10.530.10">
    <property type="match status" value="1"/>
</dbReference>
<gene>
    <name evidence="4" type="ORF">SLNSH_01480</name>
</gene>
<dbReference type="GO" id="GO:0009253">
    <property type="term" value="P:peptidoglycan catabolic process"/>
    <property type="evidence" value="ECO:0007669"/>
    <property type="project" value="TreeGrafter"/>
</dbReference>
<keyword evidence="5" id="KW-1185">Reference proteome</keyword>
<comment type="caution">
    <text evidence="4">The sequence shown here is derived from an EMBL/GenBank/DDBJ whole genome shotgun (WGS) entry which is preliminary data.</text>
</comment>
<feature type="signal peptide" evidence="1">
    <location>
        <begin position="1"/>
        <end position="21"/>
    </location>
</feature>
<dbReference type="FunFam" id="1.10.8.350:FF:000001">
    <property type="entry name" value="Lytic murein transglycosylase B"/>
    <property type="match status" value="1"/>
</dbReference>
<dbReference type="InterPro" id="IPR036365">
    <property type="entry name" value="PGBD-like_sf"/>
</dbReference>
<dbReference type="Gene3D" id="1.10.101.10">
    <property type="entry name" value="PGBD-like superfamily/PGBD"/>
    <property type="match status" value="1"/>
</dbReference>
<proteinExistence type="predicted"/>
<dbReference type="EMBL" id="PVZS01000001">
    <property type="protein sequence ID" value="PSC07071.1"/>
    <property type="molecule type" value="Genomic_DNA"/>
</dbReference>
<evidence type="ECO:0000313" key="5">
    <source>
        <dbReference type="Proteomes" id="UP000239772"/>
    </source>
</evidence>
<dbReference type="InterPro" id="IPR011970">
    <property type="entry name" value="MltB_2"/>
</dbReference>
<evidence type="ECO:0000259" key="2">
    <source>
        <dbReference type="Pfam" id="PF01471"/>
    </source>
</evidence>
<dbReference type="InterPro" id="IPR043426">
    <property type="entry name" value="MltB-like"/>
</dbReference>
<reference evidence="5" key="1">
    <citation type="submission" date="2018-03" db="EMBL/GenBank/DDBJ databases">
        <authorList>
            <person name="Sun L."/>
            <person name="Liu H."/>
            <person name="Chen W."/>
            <person name="Huang K."/>
            <person name="Liu W."/>
            <person name="Gao X."/>
        </authorList>
    </citation>
    <scope>NUCLEOTIDE SEQUENCE [LARGE SCALE GENOMIC DNA]</scope>
    <source>
        <strain evidence="5">SH9</strain>
    </source>
</reference>
<dbReference type="SUPFAM" id="SSF47090">
    <property type="entry name" value="PGBD-like"/>
    <property type="match status" value="1"/>
</dbReference>
<evidence type="ECO:0000256" key="1">
    <source>
        <dbReference type="SAM" id="SignalP"/>
    </source>
</evidence>
<dbReference type="NCBIfam" id="TIGR02283">
    <property type="entry name" value="MltB_2"/>
    <property type="match status" value="1"/>
</dbReference>
<dbReference type="SUPFAM" id="SSF53955">
    <property type="entry name" value="Lysozyme-like"/>
    <property type="match status" value="1"/>
</dbReference>
<dbReference type="GO" id="GO:0008933">
    <property type="term" value="F:peptidoglycan lytic transglycosylase activity"/>
    <property type="evidence" value="ECO:0007669"/>
    <property type="project" value="TreeGrafter"/>
</dbReference>
<dbReference type="RefSeq" id="WP_106334856.1">
    <property type="nucleotide sequence ID" value="NZ_PVZS01000001.1"/>
</dbReference>
<organism evidence="4 5">
    <name type="scientific">Alsobacter soli</name>
    <dbReference type="NCBI Taxonomy" id="2109933"/>
    <lineage>
        <taxon>Bacteria</taxon>
        <taxon>Pseudomonadati</taxon>
        <taxon>Pseudomonadota</taxon>
        <taxon>Alphaproteobacteria</taxon>
        <taxon>Hyphomicrobiales</taxon>
        <taxon>Alsobacteraceae</taxon>
        <taxon>Alsobacter</taxon>
    </lineage>
</organism>
<dbReference type="InterPro" id="IPR002477">
    <property type="entry name" value="Peptidoglycan-bd-like"/>
</dbReference>
<evidence type="ECO:0000313" key="4">
    <source>
        <dbReference type="EMBL" id="PSC07071.1"/>
    </source>
</evidence>
<keyword evidence="1" id="KW-0732">Signal</keyword>
<dbReference type="AlphaFoldDB" id="A0A2T1HZF9"/>
<dbReference type="InterPro" id="IPR023346">
    <property type="entry name" value="Lysozyme-like_dom_sf"/>
</dbReference>
<name>A0A2T1HZF9_9HYPH</name>
<protein>
    <submittedName>
        <fullName evidence="4">Lytic murein transglycosylase</fullName>
    </submittedName>
</protein>
<dbReference type="Proteomes" id="UP000239772">
    <property type="component" value="Unassembled WGS sequence"/>
</dbReference>
<dbReference type="PANTHER" id="PTHR30163:SF8">
    <property type="entry name" value="LYTIC MUREIN TRANSGLYCOSYLASE"/>
    <property type="match status" value="1"/>
</dbReference>
<evidence type="ECO:0000259" key="3">
    <source>
        <dbReference type="Pfam" id="PF13406"/>
    </source>
</evidence>
<dbReference type="CDD" id="cd13399">
    <property type="entry name" value="Slt35-like"/>
    <property type="match status" value="1"/>
</dbReference>
<dbReference type="PANTHER" id="PTHR30163">
    <property type="entry name" value="MEMBRANE-BOUND LYTIC MUREIN TRANSGLYCOSYLASE B"/>
    <property type="match status" value="1"/>
</dbReference>
<dbReference type="Pfam" id="PF01471">
    <property type="entry name" value="PG_binding_1"/>
    <property type="match status" value="1"/>
</dbReference>
<dbReference type="Gene3D" id="1.10.8.350">
    <property type="entry name" value="Bacterial muramidase"/>
    <property type="match status" value="1"/>
</dbReference>
<dbReference type="InterPro" id="IPR031304">
    <property type="entry name" value="SLT_2"/>
</dbReference>
<dbReference type="Pfam" id="PF13406">
    <property type="entry name" value="SLT_2"/>
    <property type="match status" value="1"/>
</dbReference>
<dbReference type="OrthoDB" id="9808544at2"/>
<dbReference type="InterPro" id="IPR036366">
    <property type="entry name" value="PGBDSf"/>
</dbReference>
<sequence length="416" mass="45432">MRRPLISAVLALPLLCEAALAQPRRQAMAEPTVTGSISPTAVVEARPASFEAFVAGLWPAARARGVSRATFDRAFAGVTPDPKIIELTHRQSEFVKPIWAYLDGAVSEARVARGREMAARYDRTLAAIERKYGVERSVVLGVWGMETNYGSFTGGKDVIRSLATLASIRYRGAFFRDELLTALVILQQGHVSRADMKGSWAGAMGQTQFMPSSFMKYAVDGDGDGRKDIWTSVPDALASTANYLKKHGWKHGLPWAVEVRLPHRFDYRTRSAALPHWAALGLRRADGRALPHGGEASLFMPAGARGPVFLVTANFKAIKAYNSSDSYALGVGHLGERVTGGSRIVAAWPTDEPQLDHGQRRELQARLASFGYAVGEPDGRIGTKTRDALRDFQQRRGLVPDGHPSLAMLEALRGRR</sequence>
<accession>A0A2T1HZF9</accession>
<feature type="domain" description="Transglycosylase SLT" evidence="3">
    <location>
        <begin position="49"/>
        <end position="335"/>
    </location>
</feature>
<feature type="chain" id="PRO_5015659337" evidence="1">
    <location>
        <begin position="22"/>
        <end position="416"/>
    </location>
</feature>
<feature type="domain" description="Peptidoglycan binding-like" evidence="2">
    <location>
        <begin position="358"/>
        <end position="412"/>
    </location>
</feature>